<dbReference type="GO" id="GO:0003677">
    <property type="term" value="F:DNA binding"/>
    <property type="evidence" value="ECO:0007669"/>
    <property type="project" value="InterPro"/>
</dbReference>
<evidence type="ECO:0000313" key="3">
    <source>
        <dbReference type="Proteomes" id="UP000240572"/>
    </source>
</evidence>
<dbReference type="OrthoDB" id="674774at2"/>
<name>A0A2P8D0R0_9BACT</name>
<dbReference type="InterPro" id="IPR001387">
    <property type="entry name" value="Cro/C1-type_HTH"/>
</dbReference>
<keyword evidence="3" id="KW-1185">Reference proteome</keyword>
<feature type="domain" description="HTH cro/C1-type" evidence="1">
    <location>
        <begin position="13"/>
        <end position="66"/>
    </location>
</feature>
<dbReference type="CDD" id="cd00093">
    <property type="entry name" value="HTH_XRE"/>
    <property type="match status" value="1"/>
</dbReference>
<dbReference type="SMART" id="SM00530">
    <property type="entry name" value="HTH_XRE"/>
    <property type="match status" value="1"/>
</dbReference>
<dbReference type="Gene3D" id="1.10.260.40">
    <property type="entry name" value="lambda repressor-like DNA-binding domains"/>
    <property type="match status" value="1"/>
</dbReference>
<protein>
    <submittedName>
        <fullName evidence="2">Helix-turn-helix protein</fullName>
    </submittedName>
</protein>
<dbReference type="EMBL" id="PYGD01000007">
    <property type="protein sequence ID" value="PSK90812.1"/>
    <property type="molecule type" value="Genomic_DNA"/>
</dbReference>
<proteinExistence type="predicted"/>
<comment type="caution">
    <text evidence="2">The sequence shown here is derived from an EMBL/GenBank/DDBJ whole genome shotgun (WGS) entry which is preliminary data.</text>
</comment>
<dbReference type="AlphaFoldDB" id="A0A2P8D0R0"/>
<dbReference type="RefSeq" id="WP_106524079.1">
    <property type="nucleotide sequence ID" value="NZ_PYGD01000007.1"/>
</dbReference>
<gene>
    <name evidence="2" type="ORF">B0I18_107224</name>
</gene>
<sequence length="123" mass="13767">MHQPFAAPLGRRIAKIRGLRGIGPEMFAKELGLSVADVEALEESETVDDETLGKIANALGVTAESIRTFNDDAVNINIQNMNQQASVYHYNFNPVDKIVALYEDLLRLEREKIQVLEKKLAEK</sequence>
<dbReference type="SUPFAM" id="SSF47413">
    <property type="entry name" value="lambda repressor-like DNA-binding domains"/>
    <property type="match status" value="1"/>
</dbReference>
<dbReference type="InterPro" id="IPR010982">
    <property type="entry name" value="Lambda_DNA-bd_dom_sf"/>
</dbReference>
<accession>A0A2P8D0R0</accession>
<evidence type="ECO:0000259" key="1">
    <source>
        <dbReference type="PROSITE" id="PS50943"/>
    </source>
</evidence>
<evidence type="ECO:0000313" key="2">
    <source>
        <dbReference type="EMBL" id="PSK90812.1"/>
    </source>
</evidence>
<reference evidence="2 3" key="1">
    <citation type="submission" date="2018-03" db="EMBL/GenBank/DDBJ databases">
        <title>Genomic Encyclopedia of Type Strains, Phase III (KMG-III): the genomes of soil and plant-associated and newly described type strains.</title>
        <authorList>
            <person name="Whitman W."/>
        </authorList>
    </citation>
    <scope>NUCLEOTIDE SEQUENCE [LARGE SCALE GENOMIC DNA]</scope>
    <source>
        <strain evidence="2 3">CGMCC 1.12700</strain>
    </source>
</reference>
<dbReference type="Proteomes" id="UP000240572">
    <property type="component" value="Unassembled WGS sequence"/>
</dbReference>
<dbReference type="Pfam" id="PF01381">
    <property type="entry name" value="HTH_3"/>
    <property type="match status" value="1"/>
</dbReference>
<organism evidence="2 3">
    <name type="scientific">Taibaiella chishuiensis</name>
    <dbReference type="NCBI Taxonomy" id="1434707"/>
    <lineage>
        <taxon>Bacteria</taxon>
        <taxon>Pseudomonadati</taxon>
        <taxon>Bacteroidota</taxon>
        <taxon>Chitinophagia</taxon>
        <taxon>Chitinophagales</taxon>
        <taxon>Chitinophagaceae</taxon>
        <taxon>Taibaiella</taxon>
    </lineage>
</organism>
<dbReference type="PROSITE" id="PS50943">
    <property type="entry name" value="HTH_CROC1"/>
    <property type="match status" value="1"/>
</dbReference>